<dbReference type="InterPro" id="IPR019514">
    <property type="entry name" value="Syndetin_C"/>
</dbReference>
<feature type="region of interest" description="Disordered" evidence="4">
    <location>
        <begin position="363"/>
        <end position="404"/>
    </location>
</feature>
<dbReference type="PANTHER" id="PTHR13258">
    <property type="entry name" value="SYNDETIN"/>
    <property type="match status" value="1"/>
</dbReference>
<dbReference type="InterPro" id="IPR040047">
    <property type="entry name" value="VPS50"/>
</dbReference>
<evidence type="ECO:0000256" key="4">
    <source>
        <dbReference type="SAM" id="MobiDB-lite"/>
    </source>
</evidence>
<evidence type="ECO:0000259" key="5">
    <source>
        <dbReference type="Pfam" id="PF10474"/>
    </source>
</evidence>
<name>A0A0M0K1Y9_9EUKA</name>
<dbReference type="GO" id="GO:0005829">
    <property type="term" value="C:cytosol"/>
    <property type="evidence" value="ECO:0007669"/>
    <property type="project" value="GOC"/>
</dbReference>
<dbReference type="OrthoDB" id="10263345at2759"/>
<feature type="domain" description="Syndetin C-terminal" evidence="5">
    <location>
        <begin position="714"/>
        <end position="948"/>
    </location>
</feature>
<evidence type="ECO:0000313" key="8">
    <source>
        <dbReference type="Proteomes" id="UP000037460"/>
    </source>
</evidence>
<comment type="caution">
    <text evidence="7">The sequence shown here is derived from an EMBL/GenBank/DDBJ whole genome shotgun (WGS) entry which is preliminary data.</text>
</comment>
<dbReference type="Pfam" id="PF10474">
    <property type="entry name" value="Syndetin_C"/>
    <property type="match status" value="1"/>
</dbReference>
<keyword evidence="1" id="KW-0813">Transport</keyword>
<keyword evidence="8" id="KW-1185">Reference proteome</keyword>
<dbReference type="GO" id="GO:0000149">
    <property type="term" value="F:SNARE binding"/>
    <property type="evidence" value="ECO:0007669"/>
    <property type="project" value="TreeGrafter"/>
</dbReference>
<evidence type="ECO:0000313" key="7">
    <source>
        <dbReference type="EMBL" id="KOO32896.1"/>
    </source>
</evidence>
<dbReference type="AlphaFoldDB" id="A0A0M0K1Y9"/>
<evidence type="ECO:0000256" key="2">
    <source>
        <dbReference type="ARBA" id="ARBA00022927"/>
    </source>
</evidence>
<dbReference type="Pfam" id="PF10475">
    <property type="entry name" value="Vps54_N"/>
    <property type="match status" value="1"/>
</dbReference>
<dbReference type="GO" id="GO:0032456">
    <property type="term" value="P:endocytic recycling"/>
    <property type="evidence" value="ECO:0007669"/>
    <property type="project" value="InterPro"/>
</dbReference>
<organism evidence="7 8">
    <name type="scientific">Chrysochromulina tobinii</name>
    <dbReference type="NCBI Taxonomy" id="1460289"/>
    <lineage>
        <taxon>Eukaryota</taxon>
        <taxon>Haptista</taxon>
        <taxon>Haptophyta</taxon>
        <taxon>Prymnesiophyceae</taxon>
        <taxon>Prymnesiales</taxon>
        <taxon>Chrysochromulinaceae</taxon>
        <taxon>Chrysochromulina</taxon>
    </lineage>
</organism>
<reference evidence="8" key="1">
    <citation type="journal article" date="2015" name="PLoS Genet.">
        <title>Genome Sequence and Transcriptome Analyses of Chrysochromulina tobin: Metabolic Tools for Enhanced Algal Fitness in the Prominent Order Prymnesiales (Haptophyceae).</title>
        <authorList>
            <person name="Hovde B.T."/>
            <person name="Deodato C.R."/>
            <person name="Hunsperger H.M."/>
            <person name="Ryken S.A."/>
            <person name="Yost W."/>
            <person name="Jha R.K."/>
            <person name="Patterson J."/>
            <person name="Monnat R.J. Jr."/>
            <person name="Barlow S.B."/>
            <person name="Starkenburg S.R."/>
            <person name="Cattolico R.A."/>
        </authorList>
    </citation>
    <scope>NUCLEOTIDE SEQUENCE</scope>
    <source>
        <strain evidence="8">CCMP291</strain>
    </source>
</reference>
<evidence type="ECO:0000256" key="1">
    <source>
        <dbReference type="ARBA" id="ARBA00022448"/>
    </source>
</evidence>
<accession>A0A0M0K1Y9</accession>
<dbReference type="GO" id="GO:1990745">
    <property type="term" value="C:EARP complex"/>
    <property type="evidence" value="ECO:0007669"/>
    <property type="project" value="InterPro"/>
</dbReference>
<dbReference type="PANTHER" id="PTHR13258:SF0">
    <property type="entry name" value="SYNDETIN"/>
    <property type="match status" value="1"/>
</dbReference>
<dbReference type="GO" id="GO:0015031">
    <property type="term" value="P:protein transport"/>
    <property type="evidence" value="ECO:0007669"/>
    <property type="project" value="UniProtKB-KW"/>
</dbReference>
<sequence>MASGSGAEIVLDGLDIDDDIGPTDLTALPPEFFTPLDSFDAVRHLLENLPDEDGLNGRFLSEQTKQTQTVLDAINSQLSARVMRSYGAFVHGMAQVQQLESDLVLTAMLCRSSRRHLSRVQGGMVVGGLQLLNRLRRRYQMEQLTLRLGKLGKLAEGVAALDKTLKERGKPELLPRAAELAKECRGYTGVLEGLAMRKSVVPRIDRAEERLWTLVQKTMEKACTGFDAPSYDAAVTAAITLSKVGDVVGGMTNCFAEAIKNCTKRVLTVHCLAMSRGGLTRGSLSVREAELDRGKYKDVCAMLSEEYFDSCLAHSFGALLNVLRSHHLMLQWLSDECKECEGATDKATASLEMAERQLQAMPKLEAPSAPRKRQGGGAQDGADGAVGATEGVEHPPEEAESGTAVARRLSAAAADEAEVALAYEAKRKAYKAAEAKRRVAMLIGNAPMNKLTVDQFLDAVSGISRFMAIGEAFSGSDSLGLRQAVRFKGKAYLAHFHRYAAECLEAIAASKEGAALLALGQAGSSETPVIRTLDETMAAVGGEPVDGATAAAGAAATPAAGTGGLGAVLGAADLPDEGDVTICATALNMCRFSGKYVRMMQVMPALSADALRALSGLYQLYMYIVFAVFHVGIEPGTPSYEQVDAGVQSSKLRRTLRFFHMNVIPPPGYSGKAATQATGSAEEDPTVDMQHDLRVTAGAIQLERLRAPLEGQPMFALPQAVSAMESLRRLAGLARVLKPMMESALPESAGSTLASFYNETLGAVPAMAEQTYRAISRSVLVLEPVTTAIKNRKWEVKEAAAQHNAYVDTLVQLVQKLHGNLGDLQIPKPVHAAVLEGSVESIAEQLVEAYAAIKKTTDEGRALMQRDVKVLQAALDNLVRRGALPAQRLSLRHTEEWIGALMLPVNELPAWAKDKRGYSTKALTALAMTLGAGAALKKKEQQELIELLQKTAAMAHD</sequence>
<dbReference type="EMBL" id="JWZX01001656">
    <property type="protein sequence ID" value="KOO32896.1"/>
    <property type="molecule type" value="Genomic_DNA"/>
</dbReference>
<evidence type="ECO:0000259" key="6">
    <source>
        <dbReference type="Pfam" id="PF10475"/>
    </source>
</evidence>
<dbReference type="GO" id="GO:0042147">
    <property type="term" value="P:retrograde transport, endosome to Golgi"/>
    <property type="evidence" value="ECO:0007669"/>
    <property type="project" value="InterPro"/>
</dbReference>
<proteinExistence type="predicted"/>
<gene>
    <name evidence="7" type="ORF">Ctob_007466</name>
</gene>
<keyword evidence="3" id="KW-0175">Coiled coil</keyword>
<dbReference type="InterPro" id="IPR019515">
    <property type="entry name" value="VPS54_N"/>
</dbReference>
<protein>
    <submittedName>
        <fullName evidence="7">Coiled-coil domain-containing protein 132</fullName>
    </submittedName>
</protein>
<feature type="domain" description="Vacuolar protein sorting-associated protein 54 N-terminal" evidence="6">
    <location>
        <begin position="30"/>
        <end position="332"/>
    </location>
</feature>
<evidence type="ECO:0000256" key="3">
    <source>
        <dbReference type="ARBA" id="ARBA00023054"/>
    </source>
</evidence>
<dbReference type="Proteomes" id="UP000037460">
    <property type="component" value="Unassembled WGS sequence"/>
</dbReference>
<keyword evidence="2" id="KW-0653">Protein transport</keyword>